<protein>
    <submittedName>
        <fullName evidence="3">Uncharacterized protein DUF4397</fullName>
    </submittedName>
</protein>
<dbReference type="AlphaFoldDB" id="A0A4R7ZLY4"/>
<dbReference type="InterPro" id="IPR025510">
    <property type="entry name" value="DUF4397"/>
</dbReference>
<feature type="transmembrane region" description="Helical" evidence="1">
    <location>
        <begin position="275"/>
        <end position="296"/>
    </location>
</feature>
<keyword evidence="1" id="KW-1133">Transmembrane helix</keyword>
<reference evidence="3 4" key="1">
    <citation type="submission" date="2019-03" db="EMBL/GenBank/DDBJ databases">
        <title>Genomic Encyclopedia of Type Strains, Phase III (KMG-III): the genomes of soil and plant-associated and newly described type strains.</title>
        <authorList>
            <person name="Whitman W."/>
        </authorList>
    </citation>
    <scope>NUCLEOTIDE SEQUENCE [LARGE SCALE GENOMIC DNA]</scope>
    <source>
        <strain evidence="3 4">VKM Ac-2570</strain>
    </source>
</reference>
<comment type="caution">
    <text evidence="3">The sequence shown here is derived from an EMBL/GenBank/DDBJ whole genome shotgun (WGS) entry which is preliminary data.</text>
</comment>
<evidence type="ECO:0000256" key="1">
    <source>
        <dbReference type="SAM" id="Phobius"/>
    </source>
</evidence>
<proteinExistence type="predicted"/>
<evidence type="ECO:0000313" key="4">
    <source>
        <dbReference type="Proteomes" id="UP000295447"/>
    </source>
</evidence>
<dbReference type="Pfam" id="PF14344">
    <property type="entry name" value="DUF4397"/>
    <property type="match status" value="1"/>
</dbReference>
<feature type="domain" description="DUF4397" evidence="2">
    <location>
        <begin position="54"/>
        <end position="161"/>
    </location>
</feature>
<evidence type="ECO:0000259" key="2">
    <source>
        <dbReference type="Pfam" id="PF14344"/>
    </source>
</evidence>
<keyword evidence="1" id="KW-0472">Membrane</keyword>
<keyword evidence="1" id="KW-0812">Transmembrane</keyword>
<sequence>MRGRSVSGQIRAVYLSISRIHGPVIRRLLPLVLAVTVAAAPAVVTVPAEAAAGANLYFVQGLPGRSLDISVDGHQVVAGVAGGKLVGPYGVASGKRMITVKQGGKLVIQREVAAGSGASLDVVIHQPVSPSGAPLITTYPNKLTAVPSDKAGLRVAHDAAVGPADIRVNGKVLFRNVANGESLDVVVPAATYKVDIVPTGATSPVVLGPLDLPVKAGYLTRVFAIGAPSQKTMTVALGTIKIPATGSAKPGVVNTGTGGQAAGLNQAQSPADQSGLWVVVFLAALAVAVVTARKVVAARKVVRR</sequence>
<dbReference type="Proteomes" id="UP000295447">
    <property type="component" value="Unassembled WGS sequence"/>
</dbReference>
<evidence type="ECO:0000313" key="3">
    <source>
        <dbReference type="EMBL" id="TDW18839.1"/>
    </source>
</evidence>
<gene>
    <name evidence="3" type="ORF">EV650_5440</name>
</gene>
<accession>A0A4R7ZLY4</accession>
<name>A0A4R7ZLY4_9ACTN</name>
<keyword evidence="4" id="KW-1185">Reference proteome</keyword>
<organism evidence="3 4">
    <name type="scientific">Kribbella kalugense</name>
    <dbReference type="NCBI Taxonomy" id="2512221"/>
    <lineage>
        <taxon>Bacteria</taxon>
        <taxon>Bacillati</taxon>
        <taxon>Actinomycetota</taxon>
        <taxon>Actinomycetes</taxon>
        <taxon>Propionibacteriales</taxon>
        <taxon>Kribbellaceae</taxon>
        <taxon>Kribbella</taxon>
    </lineage>
</organism>
<dbReference type="EMBL" id="SODF01000002">
    <property type="protein sequence ID" value="TDW18839.1"/>
    <property type="molecule type" value="Genomic_DNA"/>
</dbReference>